<dbReference type="EMBL" id="JBBJCI010000015">
    <property type="protein sequence ID" value="KAK7254831.1"/>
    <property type="molecule type" value="Genomic_DNA"/>
</dbReference>
<dbReference type="PROSITE" id="PS51349">
    <property type="entry name" value="FMN_HYDROXY_ACID_DH_2"/>
    <property type="match status" value="1"/>
</dbReference>
<dbReference type="PANTHER" id="PTHR10578">
    <property type="entry name" value="S -2-HYDROXY-ACID OXIDASE-RELATED"/>
    <property type="match status" value="1"/>
</dbReference>
<feature type="compositionally biased region" description="Basic residues" evidence="3">
    <location>
        <begin position="135"/>
        <end position="144"/>
    </location>
</feature>
<organism evidence="5 6">
    <name type="scientific">Aureococcus anophagefferens</name>
    <name type="common">Harmful bloom alga</name>
    <dbReference type="NCBI Taxonomy" id="44056"/>
    <lineage>
        <taxon>Eukaryota</taxon>
        <taxon>Sar</taxon>
        <taxon>Stramenopiles</taxon>
        <taxon>Ochrophyta</taxon>
        <taxon>Pelagophyceae</taxon>
        <taxon>Pelagomonadales</taxon>
        <taxon>Pelagomonadaceae</taxon>
        <taxon>Aureococcus</taxon>
    </lineage>
</organism>
<name>A0ABR1GG82_AURAN</name>
<dbReference type="InterPro" id="IPR013785">
    <property type="entry name" value="Aldolase_TIM"/>
</dbReference>
<evidence type="ECO:0000313" key="5">
    <source>
        <dbReference type="EMBL" id="KAK7254831.1"/>
    </source>
</evidence>
<dbReference type="InterPro" id="IPR037396">
    <property type="entry name" value="FMN_HAD"/>
</dbReference>
<evidence type="ECO:0000256" key="2">
    <source>
        <dbReference type="ARBA" id="ARBA00023002"/>
    </source>
</evidence>
<accession>A0ABR1GG82</accession>
<proteinExistence type="predicted"/>
<dbReference type="Gene3D" id="3.20.20.70">
    <property type="entry name" value="Aldolase class I"/>
    <property type="match status" value="2"/>
</dbReference>
<dbReference type="Pfam" id="PF01070">
    <property type="entry name" value="FMN_dh"/>
    <property type="match status" value="2"/>
</dbReference>
<keyword evidence="2" id="KW-0560">Oxidoreductase</keyword>
<sequence>MGVHKLLGPLRPLVTPVVDAASRRRLARCVNVADLRIAAEKRMHRMCFGYLDSGADDEATLRRSKDAFLERELHYRVLAGTRPETLSASATLMGSDLALPLLRAPCAAGNRMFHAEGEVAAAAVARERGASTASRRSRPGHGHRQGAGPGASAVGVGKPFLYGLGAGGKAGVDKCFDVLDAELRTCMGLLGVRTVAELREHGGDLVRRRHPSFRDAQGARYAPGGLC</sequence>
<evidence type="ECO:0000256" key="3">
    <source>
        <dbReference type="SAM" id="MobiDB-lite"/>
    </source>
</evidence>
<comment type="cofactor">
    <cofactor evidence="1">
        <name>FMN</name>
        <dbReference type="ChEBI" id="CHEBI:58210"/>
    </cofactor>
</comment>
<dbReference type="PANTHER" id="PTHR10578:SF149">
    <property type="entry name" value="2-HYDROXYACID OXIDASE 2"/>
    <property type="match status" value="1"/>
</dbReference>
<feature type="domain" description="FMN hydroxy acid dehydrogenase" evidence="4">
    <location>
        <begin position="24"/>
        <end position="130"/>
    </location>
</feature>
<evidence type="ECO:0000256" key="1">
    <source>
        <dbReference type="ARBA" id="ARBA00001917"/>
    </source>
</evidence>
<gene>
    <name evidence="5" type="primary">GOX2</name>
    <name evidence="5" type="ORF">SO694_00134068</name>
</gene>
<keyword evidence="6" id="KW-1185">Reference proteome</keyword>
<comment type="caution">
    <text evidence="5">The sequence shown here is derived from an EMBL/GenBank/DDBJ whole genome shotgun (WGS) entry which is preliminary data.</text>
</comment>
<evidence type="ECO:0000313" key="6">
    <source>
        <dbReference type="Proteomes" id="UP001363151"/>
    </source>
</evidence>
<dbReference type="Proteomes" id="UP001363151">
    <property type="component" value="Unassembled WGS sequence"/>
</dbReference>
<reference evidence="5 6" key="1">
    <citation type="submission" date="2024-03" db="EMBL/GenBank/DDBJ databases">
        <title>Aureococcus anophagefferens CCMP1851 and Kratosvirus quantuckense: Draft genome of a second virus-susceptible host strain in the model system.</title>
        <authorList>
            <person name="Chase E."/>
            <person name="Truchon A.R."/>
            <person name="Schepens W."/>
            <person name="Wilhelm S.W."/>
        </authorList>
    </citation>
    <scope>NUCLEOTIDE SEQUENCE [LARGE SCALE GENOMIC DNA]</scope>
    <source>
        <strain evidence="5 6">CCMP1851</strain>
    </source>
</reference>
<feature type="region of interest" description="Disordered" evidence="3">
    <location>
        <begin position="126"/>
        <end position="151"/>
    </location>
</feature>
<protein>
    <submittedName>
        <fullName evidence="5">Very-long-chain-(S)-2-hydroxy-acid oxidase</fullName>
    </submittedName>
</protein>
<dbReference type="SUPFAM" id="SSF51395">
    <property type="entry name" value="FMN-linked oxidoreductases"/>
    <property type="match status" value="2"/>
</dbReference>
<evidence type="ECO:0000259" key="4">
    <source>
        <dbReference type="PROSITE" id="PS51349"/>
    </source>
</evidence>
<dbReference type="InterPro" id="IPR000262">
    <property type="entry name" value="FMN-dep_DH"/>
</dbReference>